<feature type="region of interest" description="Disordered" evidence="1">
    <location>
        <begin position="156"/>
        <end position="192"/>
    </location>
</feature>
<organism evidence="2 3">
    <name type="scientific">Stylosanthes scabra</name>
    <dbReference type="NCBI Taxonomy" id="79078"/>
    <lineage>
        <taxon>Eukaryota</taxon>
        <taxon>Viridiplantae</taxon>
        <taxon>Streptophyta</taxon>
        <taxon>Embryophyta</taxon>
        <taxon>Tracheophyta</taxon>
        <taxon>Spermatophyta</taxon>
        <taxon>Magnoliopsida</taxon>
        <taxon>eudicotyledons</taxon>
        <taxon>Gunneridae</taxon>
        <taxon>Pentapetalae</taxon>
        <taxon>rosids</taxon>
        <taxon>fabids</taxon>
        <taxon>Fabales</taxon>
        <taxon>Fabaceae</taxon>
        <taxon>Papilionoideae</taxon>
        <taxon>50 kb inversion clade</taxon>
        <taxon>dalbergioids sensu lato</taxon>
        <taxon>Dalbergieae</taxon>
        <taxon>Pterocarpus clade</taxon>
        <taxon>Stylosanthes</taxon>
    </lineage>
</organism>
<evidence type="ECO:0000313" key="2">
    <source>
        <dbReference type="EMBL" id="MED6158342.1"/>
    </source>
</evidence>
<reference evidence="2 3" key="1">
    <citation type="journal article" date="2023" name="Plants (Basel)">
        <title>Bridging the Gap: Combining Genomics and Transcriptomics Approaches to Understand Stylosanthes scabra, an Orphan Legume from the Brazilian Caatinga.</title>
        <authorList>
            <person name="Ferreira-Neto J.R.C."/>
            <person name="da Silva M.D."/>
            <person name="Binneck E."/>
            <person name="de Melo N.F."/>
            <person name="da Silva R.H."/>
            <person name="de Melo A.L.T.M."/>
            <person name="Pandolfi V."/>
            <person name="Bustamante F.O."/>
            <person name="Brasileiro-Vidal A.C."/>
            <person name="Benko-Iseppon A.M."/>
        </authorList>
    </citation>
    <scope>NUCLEOTIDE SEQUENCE [LARGE SCALE GENOMIC DNA]</scope>
    <source>
        <tissue evidence="2">Leaves</tissue>
    </source>
</reference>
<accession>A0ABU6UAR9</accession>
<evidence type="ECO:0000313" key="3">
    <source>
        <dbReference type="Proteomes" id="UP001341840"/>
    </source>
</evidence>
<gene>
    <name evidence="2" type="ORF">PIB30_031864</name>
</gene>
<protein>
    <submittedName>
        <fullName evidence="2">Uncharacterized protein</fullName>
    </submittedName>
</protein>
<dbReference type="EMBL" id="JASCZI010120967">
    <property type="protein sequence ID" value="MED6158342.1"/>
    <property type="molecule type" value="Genomic_DNA"/>
</dbReference>
<proteinExistence type="predicted"/>
<evidence type="ECO:0000256" key="1">
    <source>
        <dbReference type="SAM" id="MobiDB-lite"/>
    </source>
</evidence>
<keyword evidence="3" id="KW-1185">Reference proteome</keyword>
<sequence length="192" mass="21466">MEGEMADRSGAGRQWRDAWDPIIVDIVLKREREACEYIENHADDDVARLPKAHWLYDSIYEEETKTNGLVDPQPVCDDAAWIMEGLQREEAQIDRQSVELESQAYFGAGLDFNTGPTIRNKEAVNRWCEKPIRSDGSSDGPEFPPGFEPQIRAHVQDAPDSVKEVGLGGDEDDIEVSSGEVSETVPLLHTPV</sequence>
<comment type="caution">
    <text evidence="2">The sequence shown here is derived from an EMBL/GenBank/DDBJ whole genome shotgun (WGS) entry which is preliminary data.</text>
</comment>
<name>A0ABU6UAR9_9FABA</name>
<dbReference type="Proteomes" id="UP001341840">
    <property type="component" value="Unassembled WGS sequence"/>
</dbReference>